<dbReference type="GO" id="GO:0004853">
    <property type="term" value="F:uroporphyrinogen decarboxylase activity"/>
    <property type="evidence" value="ECO:0007669"/>
    <property type="project" value="InterPro"/>
</dbReference>
<dbReference type="CDD" id="cd03465">
    <property type="entry name" value="URO-D_like"/>
    <property type="match status" value="1"/>
</dbReference>
<dbReference type="PANTHER" id="PTHR47099:SF1">
    <property type="entry name" value="METHYLCOBAMIDE:COM METHYLTRANSFERASE MTBA"/>
    <property type="match status" value="1"/>
</dbReference>
<protein>
    <submittedName>
        <fullName evidence="2">Uroporphyrinogen decarboxylase</fullName>
    </submittedName>
</protein>
<dbReference type="Proteomes" id="UP000885660">
    <property type="component" value="Unassembled WGS sequence"/>
</dbReference>
<gene>
    <name evidence="2" type="ORF">ENG47_00465</name>
</gene>
<sequence length="344" mass="37947">MTSLERALTAINLGIPDRVPVDLHNFCVAAEMMGGSYEDIFTDGKKIAQSQILAWEEFRHDVLLVEVGTTTTAEAVGCKVQYRGHDAPVVTEPLLDNLKDVDKLKVPDPYRSGIQMREMLKAVRILRDKLADKVFIMGRADQGPFVLAAQLRGYDDFLMDLAERRNVKLIHKLLDFCCQVTIRYILALIEAGAHGSSIGDSAAGPDVVSPAIYKEFAFPYERKLIQKLKDKNVIMATHICGNVDSIIEEMVATGSKIIEIDHKTDLKKAKKAARNKTCLLGPIDTERLRRGTPDEIDKLCRKAIEIAAPGGGFILGPGCAMAGDTPLENIHALVNSARKYGVYR</sequence>
<dbReference type="EMBL" id="DRBC01000030">
    <property type="protein sequence ID" value="HDN84213.1"/>
    <property type="molecule type" value="Genomic_DNA"/>
</dbReference>
<feature type="domain" description="Uroporphyrinogen decarboxylase (URO-D)" evidence="1">
    <location>
        <begin position="3"/>
        <end position="340"/>
    </location>
</feature>
<dbReference type="PANTHER" id="PTHR47099">
    <property type="entry name" value="METHYLCOBAMIDE:COM METHYLTRANSFERASE MTBA"/>
    <property type="match status" value="1"/>
</dbReference>
<dbReference type="InterPro" id="IPR000257">
    <property type="entry name" value="Uroporphyrinogen_deCOase"/>
</dbReference>
<evidence type="ECO:0000259" key="1">
    <source>
        <dbReference type="Pfam" id="PF01208"/>
    </source>
</evidence>
<dbReference type="AlphaFoldDB" id="A0A7V0QT01"/>
<proteinExistence type="predicted"/>
<dbReference type="Gene3D" id="3.20.20.210">
    <property type="match status" value="1"/>
</dbReference>
<dbReference type="InterPro" id="IPR038071">
    <property type="entry name" value="UROD/MetE-like_sf"/>
</dbReference>
<organism evidence="2">
    <name type="scientific">Aerophobetes bacterium</name>
    <dbReference type="NCBI Taxonomy" id="2030807"/>
    <lineage>
        <taxon>Bacteria</taxon>
        <taxon>Candidatus Aerophobota</taxon>
    </lineage>
</organism>
<dbReference type="InterPro" id="IPR052024">
    <property type="entry name" value="Methanogen_methyltrans"/>
</dbReference>
<dbReference type="Pfam" id="PF01208">
    <property type="entry name" value="URO-D"/>
    <property type="match status" value="1"/>
</dbReference>
<name>A0A7V0QT01_UNCAE</name>
<dbReference type="SUPFAM" id="SSF51726">
    <property type="entry name" value="UROD/MetE-like"/>
    <property type="match status" value="1"/>
</dbReference>
<reference evidence="2" key="1">
    <citation type="journal article" date="2020" name="mSystems">
        <title>Genome- and Community-Level Interaction Insights into Carbon Utilization and Element Cycling Functions of Hydrothermarchaeota in Hydrothermal Sediment.</title>
        <authorList>
            <person name="Zhou Z."/>
            <person name="Liu Y."/>
            <person name="Xu W."/>
            <person name="Pan J."/>
            <person name="Luo Z.H."/>
            <person name="Li M."/>
        </authorList>
    </citation>
    <scope>NUCLEOTIDE SEQUENCE [LARGE SCALE GENOMIC DNA]</scope>
    <source>
        <strain evidence="2">HyVt-219</strain>
    </source>
</reference>
<comment type="caution">
    <text evidence="2">The sequence shown here is derived from an EMBL/GenBank/DDBJ whole genome shotgun (WGS) entry which is preliminary data.</text>
</comment>
<accession>A0A7V0QT01</accession>
<evidence type="ECO:0000313" key="2">
    <source>
        <dbReference type="EMBL" id="HDN84213.1"/>
    </source>
</evidence>
<dbReference type="GO" id="GO:0006779">
    <property type="term" value="P:porphyrin-containing compound biosynthetic process"/>
    <property type="evidence" value="ECO:0007669"/>
    <property type="project" value="InterPro"/>
</dbReference>